<evidence type="ECO:0000313" key="1">
    <source>
        <dbReference type="EMBL" id="EPS41226.1"/>
    </source>
</evidence>
<accession>S8AJ98</accession>
<name>S8AJ98_DACHA</name>
<proteinExistence type="predicted"/>
<gene>
    <name evidence="1" type="ORF">H072_4889</name>
</gene>
<keyword evidence="2" id="KW-1185">Reference proteome</keyword>
<dbReference type="HOGENOM" id="CLU_943397_0_0_1"/>
<dbReference type="Proteomes" id="UP000015100">
    <property type="component" value="Unassembled WGS sequence"/>
</dbReference>
<dbReference type="EMBL" id="AQGS01000255">
    <property type="protein sequence ID" value="EPS41226.1"/>
    <property type="molecule type" value="Genomic_DNA"/>
</dbReference>
<dbReference type="AlphaFoldDB" id="S8AJ98"/>
<reference evidence="2" key="2">
    <citation type="submission" date="2013-04" db="EMBL/GenBank/DDBJ databases">
        <title>Genomic mechanisms accounting for the adaptation to parasitism in nematode-trapping fungi.</title>
        <authorList>
            <person name="Ahren D.G."/>
        </authorList>
    </citation>
    <scope>NUCLEOTIDE SEQUENCE [LARGE SCALE GENOMIC DNA]</scope>
    <source>
        <strain evidence="2">CBS 200.50</strain>
    </source>
</reference>
<protein>
    <submittedName>
        <fullName evidence="1">Uncharacterized protein</fullName>
    </submittedName>
</protein>
<comment type="caution">
    <text evidence="1">The sequence shown here is derived from an EMBL/GenBank/DDBJ whole genome shotgun (WGS) entry which is preliminary data.</text>
</comment>
<organism evidence="1 2">
    <name type="scientific">Dactylellina haptotyla (strain CBS 200.50)</name>
    <name type="common">Nematode-trapping fungus</name>
    <name type="synonym">Monacrosporium haptotylum</name>
    <dbReference type="NCBI Taxonomy" id="1284197"/>
    <lineage>
        <taxon>Eukaryota</taxon>
        <taxon>Fungi</taxon>
        <taxon>Dikarya</taxon>
        <taxon>Ascomycota</taxon>
        <taxon>Pezizomycotina</taxon>
        <taxon>Orbiliomycetes</taxon>
        <taxon>Orbiliales</taxon>
        <taxon>Orbiliaceae</taxon>
        <taxon>Dactylellina</taxon>
    </lineage>
</organism>
<reference evidence="1 2" key="1">
    <citation type="journal article" date="2013" name="PLoS Genet.">
        <title>Genomic mechanisms accounting for the adaptation to parasitism in nematode-trapping fungi.</title>
        <authorList>
            <person name="Meerupati T."/>
            <person name="Andersson K.M."/>
            <person name="Friman E."/>
            <person name="Kumar D."/>
            <person name="Tunlid A."/>
            <person name="Ahren D."/>
        </authorList>
    </citation>
    <scope>NUCLEOTIDE SEQUENCE [LARGE SCALE GENOMIC DNA]</scope>
    <source>
        <strain evidence="1 2">CBS 200.50</strain>
    </source>
</reference>
<evidence type="ECO:0000313" key="2">
    <source>
        <dbReference type="Proteomes" id="UP000015100"/>
    </source>
</evidence>
<sequence length="295" mass="32404">MLLLAGRLILTETRPLDETRTKAERTDSEEETKISFEVTSLSETRLPMFRNASYIDSNSTLLPTTTTGRFKRQAPDSPFNFPAGLGPLLIPQCANSMSVFRGESIPSALTISGLDLRNSWQYLQSWGATYEIRPGDRGAELRVLRIIETQQSRCIECECTPEGLLTTSDSRLCRSPDTVNWCVFRLGCYCTAILLPKPTATGVSVEDYSDILDLFAASSANDQPAAPASRKKSGFQLPQGAEVIDLDSPEPMGYRRLVPGTKEPYYVEGPGPSSHNRDWLGRLGIVGSVDVGKSD</sequence>